<evidence type="ECO:0000256" key="1">
    <source>
        <dbReference type="ARBA" id="ARBA00008007"/>
    </source>
</evidence>
<dbReference type="PANTHER" id="PTHR47505">
    <property type="entry name" value="DNA UTILIZATION PROTEIN YHGH"/>
    <property type="match status" value="1"/>
</dbReference>
<dbReference type="SUPFAM" id="SSF53271">
    <property type="entry name" value="PRTase-like"/>
    <property type="match status" value="1"/>
</dbReference>
<accession>A4BGD3</accession>
<dbReference type="HOGENOM" id="CLU_054549_5_0_6"/>
<dbReference type="STRING" id="314283.MED297_08746"/>
<name>A4BGD3_9GAMM</name>
<comment type="similarity">
    <text evidence="1">Belongs to the ComF/GntX family.</text>
</comment>
<evidence type="ECO:0000313" key="3">
    <source>
        <dbReference type="Proteomes" id="UP000005953"/>
    </source>
</evidence>
<dbReference type="PANTHER" id="PTHR47505:SF1">
    <property type="entry name" value="DNA UTILIZATION PROTEIN YHGH"/>
    <property type="match status" value="1"/>
</dbReference>
<dbReference type="Gene3D" id="3.40.50.2020">
    <property type="match status" value="1"/>
</dbReference>
<proteinExistence type="inferred from homology"/>
<reference evidence="2 3" key="1">
    <citation type="submission" date="2006-02" db="EMBL/GenBank/DDBJ databases">
        <authorList>
            <person name="Pinhassi J."/>
            <person name="Pedros-Alio C."/>
            <person name="Ferriera S."/>
            <person name="Johnson J."/>
            <person name="Kravitz S."/>
            <person name="Halpern A."/>
            <person name="Remington K."/>
            <person name="Beeson K."/>
            <person name="Tran B."/>
            <person name="Rogers Y.-H."/>
            <person name="Friedman R."/>
            <person name="Venter J.C."/>
        </authorList>
    </citation>
    <scope>NUCLEOTIDE SEQUENCE [LARGE SCALE GENOMIC DNA]</scope>
    <source>
        <strain evidence="2 3">MED297</strain>
    </source>
</reference>
<dbReference type="CDD" id="cd06223">
    <property type="entry name" value="PRTases_typeI"/>
    <property type="match status" value="1"/>
</dbReference>
<dbReference type="InterPro" id="IPR051910">
    <property type="entry name" value="ComF/GntX_DNA_util-trans"/>
</dbReference>
<sequence>MQSAPDWDALHIPWRFDGLTRFLIHRYKYQRDRAAGHALLRQWHPPVHQHTPQALLAVPMHHRKQARSGFNHADDMVQFLSKSQQLPIYRDMTRQRSTRPLEGLNKAERKRELKDCFILKSPPPERVAIIDDVMTTGSTVAEITRTLKRHGTRFVTVWALARTPLSGSS</sequence>
<organism evidence="2 3">
    <name type="scientific">Reinekea blandensis MED297</name>
    <dbReference type="NCBI Taxonomy" id="314283"/>
    <lineage>
        <taxon>Bacteria</taxon>
        <taxon>Pseudomonadati</taxon>
        <taxon>Pseudomonadota</taxon>
        <taxon>Gammaproteobacteria</taxon>
        <taxon>Oceanospirillales</taxon>
        <taxon>Saccharospirillaceae</taxon>
        <taxon>Reinekea</taxon>
    </lineage>
</organism>
<gene>
    <name evidence="2" type="ORF">MED297_08746</name>
</gene>
<dbReference type="Proteomes" id="UP000005953">
    <property type="component" value="Unassembled WGS sequence"/>
</dbReference>
<keyword evidence="3" id="KW-1185">Reference proteome</keyword>
<protein>
    <submittedName>
        <fullName evidence="2">Competence protein F</fullName>
    </submittedName>
</protein>
<dbReference type="InterPro" id="IPR029057">
    <property type="entry name" value="PRTase-like"/>
</dbReference>
<dbReference type="EMBL" id="AAOE01000016">
    <property type="protein sequence ID" value="EAR08739.1"/>
    <property type="molecule type" value="Genomic_DNA"/>
</dbReference>
<dbReference type="InterPro" id="IPR000836">
    <property type="entry name" value="PRTase_dom"/>
</dbReference>
<evidence type="ECO:0000313" key="2">
    <source>
        <dbReference type="EMBL" id="EAR08739.1"/>
    </source>
</evidence>
<comment type="caution">
    <text evidence="2">The sequence shown here is derived from an EMBL/GenBank/DDBJ whole genome shotgun (WGS) entry which is preliminary data.</text>
</comment>
<dbReference type="AlphaFoldDB" id="A4BGD3"/>